<keyword evidence="3" id="KW-1185">Reference proteome</keyword>
<name>A0ABD3NFQ5_9STRA</name>
<reference evidence="2 3" key="1">
    <citation type="submission" date="2024-10" db="EMBL/GenBank/DDBJ databases">
        <title>Updated reference genomes for cyclostephanoid diatoms.</title>
        <authorList>
            <person name="Roberts W.R."/>
            <person name="Alverson A.J."/>
        </authorList>
    </citation>
    <scope>NUCLEOTIDE SEQUENCE [LARGE SCALE GENOMIC DNA]</scope>
    <source>
        <strain evidence="2 3">AJA010-31</strain>
    </source>
</reference>
<evidence type="ECO:0000313" key="3">
    <source>
        <dbReference type="Proteomes" id="UP001530400"/>
    </source>
</evidence>
<protein>
    <recommendedName>
        <fullName evidence="4">Mitochondrial import inner membrane translocase subunit Tim21</fullName>
    </recommendedName>
</protein>
<dbReference type="AlphaFoldDB" id="A0ABD3NFQ5"/>
<proteinExistence type="predicted"/>
<comment type="caution">
    <text evidence="2">The sequence shown here is derived from an EMBL/GenBank/DDBJ whole genome shotgun (WGS) entry which is preliminary data.</text>
</comment>
<sequence length="260" mass="29737">MPIRWSTSPKASPLLRAFLSSINKTPQHPLRTPPTAFPKSPKTSSRSFQSIPPPNNQSIFHKLSSLASVGKSIAYAGTGTFMSTLFALYLATKVESLAHETLYEYCPHKYYYIAEEDLPVRVKDKEMIRRRTGEVRSERVQGRIWDDSYLTLDGFVIPDEKDGTVVGAAELYAEEELEAENSKMTLWQRRMTENREKIIEQEEREFTKSESWLGMKPLWGDAANVSAKTANNSQLMERRRLQEEMAKKFQEKLMSTAMTA</sequence>
<dbReference type="Proteomes" id="UP001530400">
    <property type="component" value="Unassembled WGS sequence"/>
</dbReference>
<accession>A0ABD3NFQ5</accession>
<feature type="region of interest" description="Disordered" evidence="1">
    <location>
        <begin position="24"/>
        <end position="56"/>
    </location>
</feature>
<feature type="compositionally biased region" description="Polar residues" evidence="1">
    <location>
        <begin position="41"/>
        <end position="50"/>
    </location>
</feature>
<gene>
    <name evidence="2" type="ORF">ACHAWO_001171</name>
</gene>
<evidence type="ECO:0000256" key="1">
    <source>
        <dbReference type="SAM" id="MobiDB-lite"/>
    </source>
</evidence>
<evidence type="ECO:0000313" key="2">
    <source>
        <dbReference type="EMBL" id="KAL3774856.1"/>
    </source>
</evidence>
<organism evidence="2 3">
    <name type="scientific">Cyclotella atomus</name>
    <dbReference type="NCBI Taxonomy" id="382360"/>
    <lineage>
        <taxon>Eukaryota</taxon>
        <taxon>Sar</taxon>
        <taxon>Stramenopiles</taxon>
        <taxon>Ochrophyta</taxon>
        <taxon>Bacillariophyta</taxon>
        <taxon>Coscinodiscophyceae</taxon>
        <taxon>Thalassiosirophycidae</taxon>
        <taxon>Stephanodiscales</taxon>
        <taxon>Stephanodiscaceae</taxon>
        <taxon>Cyclotella</taxon>
    </lineage>
</organism>
<evidence type="ECO:0008006" key="4">
    <source>
        <dbReference type="Google" id="ProtNLM"/>
    </source>
</evidence>
<dbReference type="EMBL" id="JALLPJ020001175">
    <property type="protein sequence ID" value="KAL3774856.1"/>
    <property type="molecule type" value="Genomic_DNA"/>
</dbReference>